<keyword evidence="7" id="KW-1133">Transmembrane helix</keyword>
<evidence type="ECO:0000256" key="4">
    <source>
        <dbReference type="ARBA" id="ARBA00022982"/>
    </source>
</evidence>
<keyword evidence="3" id="KW-0813">Transport</keyword>
<protein>
    <recommendedName>
        <fullName evidence="2">Thioredoxin</fullName>
    </recommendedName>
</protein>
<evidence type="ECO:0000256" key="2">
    <source>
        <dbReference type="ARBA" id="ARBA00020570"/>
    </source>
</evidence>
<dbReference type="GO" id="GO:0005737">
    <property type="term" value="C:cytoplasm"/>
    <property type="evidence" value="ECO:0007669"/>
    <property type="project" value="TreeGrafter"/>
</dbReference>
<dbReference type="PANTHER" id="PTHR45663:SF11">
    <property type="entry name" value="GEO12009P1"/>
    <property type="match status" value="1"/>
</dbReference>
<evidence type="ECO:0000259" key="8">
    <source>
        <dbReference type="PROSITE" id="PS51352"/>
    </source>
</evidence>
<evidence type="ECO:0000256" key="3">
    <source>
        <dbReference type="ARBA" id="ARBA00022448"/>
    </source>
</evidence>
<reference evidence="9 10" key="1">
    <citation type="submission" date="2016-02" db="EMBL/GenBank/DDBJ databases">
        <authorList>
            <person name="Wen L."/>
            <person name="He K."/>
            <person name="Yang H."/>
        </authorList>
    </citation>
    <scope>NUCLEOTIDE SEQUENCE [LARGE SCALE GENOMIC DNA]</scope>
    <source>
        <strain evidence="9 10">DSM 22607</strain>
    </source>
</reference>
<gene>
    <name evidence="9" type="ORF">HMPREF3293_01201</name>
</gene>
<dbReference type="PROSITE" id="PS51352">
    <property type="entry name" value="THIOREDOXIN_2"/>
    <property type="match status" value="1"/>
</dbReference>
<feature type="domain" description="Thioredoxin" evidence="8">
    <location>
        <begin position="34"/>
        <end position="141"/>
    </location>
</feature>
<dbReference type="PATRIC" id="fig|626937.4.peg.1187"/>
<dbReference type="Gene3D" id="3.40.30.10">
    <property type="entry name" value="Glutaredoxin"/>
    <property type="match status" value="1"/>
</dbReference>
<dbReference type="STRING" id="626937.HMPREF3293_01201"/>
<dbReference type="PANTHER" id="PTHR45663">
    <property type="entry name" value="GEO12009P1"/>
    <property type="match status" value="1"/>
</dbReference>
<dbReference type="SUPFAM" id="SSF52833">
    <property type="entry name" value="Thioredoxin-like"/>
    <property type="match status" value="1"/>
</dbReference>
<dbReference type="RefSeq" id="WP_066739783.1">
    <property type="nucleotide sequence ID" value="NZ_CABMOF010000001.1"/>
</dbReference>
<feature type="transmembrane region" description="Helical" evidence="7">
    <location>
        <begin position="12"/>
        <end position="28"/>
    </location>
</feature>
<dbReference type="PROSITE" id="PS00194">
    <property type="entry name" value="THIOREDOXIN_1"/>
    <property type="match status" value="1"/>
</dbReference>
<comment type="caution">
    <text evidence="9">The sequence shown here is derived from an EMBL/GenBank/DDBJ whole genome shotgun (WGS) entry which is preliminary data.</text>
</comment>
<evidence type="ECO:0000256" key="6">
    <source>
        <dbReference type="ARBA" id="ARBA00023284"/>
    </source>
</evidence>
<keyword evidence="5" id="KW-1015">Disulfide bond</keyword>
<dbReference type="Pfam" id="PF00085">
    <property type="entry name" value="Thioredoxin"/>
    <property type="match status" value="1"/>
</dbReference>
<dbReference type="EMBL" id="LSZW01000054">
    <property type="protein sequence ID" value="KXK65909.1"/>
    <property type="molecule type" value="Genomic_DNA"/>
</dbReference>
<dbReference type="Proteomes" id="UP000070366">
    <property type="component" value="Unassembled WGS sequence"/>
</dbReference>
<organism evidence="9 10">
    <name type="scientific">Christensenella minuta</name>
    <dbReference type="NCBI Taxonomy" id="626937"/>
    <lineage>
        <taxon>Bacteria</taxon>
        <taxon>Bacillati</taxon>
        <taxon>Bacillota</taxon>
        <taxon>Clostridia</taxon>
        <taxon>Christensenellales</taxon>
        <taxon>Christensenellaceae</taxon>
        <taxon>Christensenella</taxon>
    </lineage>
</organism>
<dbReference type="InterPro" id="IPR017937">
    <property type="entry name" value="Thioredoxin_CS"/>
</dbReference>
<evidence type="ECO:0000313" key="9">
    <source>
        <dbReference type="EMBL" id="KXK65909.1"/>
    </source>
</evidence>
<sequence length="150" mass="16433">MKKFLAGTAGKVTIITVVLLLVLCIFLIKTSQEEKAADVEPAQAVQEWTVDGLPVFIDFTADWCPYCKEMEPVLKELRREYDGKITFVTVNVDEQKKIAQEFGVSSVPVYMILDASGTPVTYYPGAATKEALTAFIEDAFANPDMAGEGA</sequence>
<keyword evidence="6" id="KW-0676">Redox-active center</keyword>
<evidence type="ECO:0000256" key="1">
    <source>
        <dbReference type="ARBA" id="ARBA00008987"/>
    </source>
</evidence>
<keyword evidence="7" id="KW-0812">Transmembrane</keyword>
<keyword evidence="4" id="KW-0249">Electron transport</keyword>
<evidence type="ECO:0000256" key="7">
    <source>
        <dbReference type="SAM" id="Phobius"/>
    </source>
</evidence>
<dbReference type="AlphaFoldDB" id="A0A136Q5I1"/>
<dbReference type="InterPro" id="IPR036249">
    <property type="entry name" value="Thioredoxin-like_sf"/>
</dbReference>
<dbReference type="KEGG" id="cmiu:B1H56_06240"/>
<accession>A0A136Q5I1</accession>
<evidence type="ECO:0000256" key="5">
    <source>
        <dbReference type="ARBA" id="ARBA00023157"/>
    </source>
</evidence>
<comment type="similarity">
    <text evidence="1">Belongs to the thioredoxin family.</text>
</comment>
<dbReference type="InterPro" id="IPR013766">
    <property type="entry name" value="Thioredoxin_domain"/>
</dbReference>
<keyword evidence="10" id="KW-1185">Reference proteome</keyword>
<proteinExistence type="inferred from homology"/>
<name>A0A136Q5I1_9FIRM</name>
<keyword evidence="7" id="KW-0472">Membrane</keyword>
<dbReference type="GO" id="GO:0015035">
    <property type="term" value="F:protein-disulfide reductase activity"/>
    <property type="evidence" value="ECO:0007669"/>
    <property type="project" value="TreeGrafter"/>
</dbReference>
<dbReference type="OrthoDB" id="9790390at2"/>
<dbReference type="CDD" id="cd02947">
    <property type="entry name" value="TRX_family"/>
    <property type="match status" value="1"/>
</dbReference>
<evidence type="ECO:0000313" key="10">
    <source>
        <dbReference type="Proteomes" id="UP000070366"/>
    </source>
</evidence>